<name>A0A5B7I1P9_PORTR</name>
<dbReference type="AlphaFoldDB" id="A0A5B7I1P9"/>
<organism evidence="2 3">
    <name type="scientific">Portunus trituberculatus</name>
    <name type="common">Swimming crab</name>
    <name type="synonym">Neptunus trituberculatus</name>
    <dbReference type="NCBI Taxonomy" id="210409"/>
    <lineage>
        <taxon>Eukaryota</taxon>
        <taxon>Metazoa</taxon>
        <taxon>Ecdysozoa</taxon>
        <taxon>Arthropoda</taxon>
        <taxon>Crustacea</taxon>
        <taxon>Multicrustacea</taxon>
        <taxon>Malacostraca</taxon>
        <taxon>Eumalacostraca</taxon>
        <taxon>Eucarida</taxon>
        <taxon>Decapoda</taxon>
        <taxon>Pleocyemata</taxon>
        <taxon>Brachyura</taxon>
        <taxon>Eubrachyura</taxon>
        <taxon>Portunoidea</taxon>
        <taxon>Portunidae</taxon>
        <taxon>Portuninae</taxon>
        <taxon>Portunus</taxon>
    </lineage>
</organism>
<evidence type="ECO:0000313" key="2">
    <source>
        <dbReference type="EMBL" id="MPC79281.1"/>
    </source>
</evidence>
<reference evidence="2 3" key="1">
    <citation type="submission" date="2019-05" db="EMBL/GenBank/DDBJ databases">
        <title>Another draft genome of Portunus trituberculatus and its Hox gene families provides insights of decapod evolution.</title>
        <authorList>
            <person name="Jeong J.-H."/>
            <person name="Song I."/>
            <person name="Kim S."/>
            <person name="Choi T."/>
            <person name="Kim D."/>
            <person name="Ryu S."/>
            <person name="Kim W."/>
        </authorList>
    </citation>
    <scope>NUCLEOTIDE SEQUENCE [LARGE SCALE GENOMIC DNA]</scope>
    <source>
        <tissue evidence="2">Muscle</tissue>
    </source>
</reference>
<accession>A0A5B7I1P9</accession>
<gene>
    <name evidence="2" type="ORF">E2C01_073799</name>
</gene>
<dbReference type="Proteomes" id="UP000324222">
    <property type="component" value="Unassembled WGS sequence"/>
</dbReference>
<evidence type="ECO:0000256" key="1">
    <source>
        <dbReference type="SAM" id="MobiDB-lite"/>
    </source>
</evidence>
<sequence>MLPTARRSRPYARHVQGIKSPA</sequence>
<feature type="compositionally biased region" description="Basic residues" evidence="1">
    <location>
        <begin position="1"/>
        <end position="12"/>
    </location>
</feature>
<dbReference type="EMBL" id="VSRR010050721">
    <property type="protein sequence ID" value="MPC79281.1"/>
    <property type="molecule type" value="Genomic_DNA"/>
</dbReference>
<feature type="region of interest" description="Disordered" evidence="1">
    <location>
        <begin position="1"/>
        <end position="22"/>
    </location>
</feature>
<proteinExistence type="predicted"/>
<protein>
    <submittedName>
        <fullName evidence="2">Uncharacterized protein</fullName>
    </submittedName>
</protein>
<evidence type="ECO:0000313" key="3">
    <source>
        <dbReference type="Proteomes" id="UP000324222"/>
    </source>
</evidence>
<keyword evidence="3" id="KW-1185">Reference proteome</keyword>
<comment type="caution">
    <text evidence="2">The sequence shown here is derived from an EMBL/GenBank/DDBJ whole genome shotgun (WGS) entry which is preliminary data.</text>
</comment>